<name>A0A0A2DI55_9CORY</name>
<dbReference type="Pfam" id="PF00181">
    <property type="entry name" value="Ribosomal_L2_N"/>
    <property type="match status" value="1"/>
</dbReference>
<keyword evidence="12" id="KW-1185">Reference proteome</keyword>
<dbReference type="GO" id="GO:0019843">
    <property type="term" value="F:rRNA binding"/>
    <property type="evidence" value="ECO:0007669"/>
    <property type="project" value="UniProtKB-UniRule"/>
</dbReference>
<keyword evidence="2 7" id="KW-0699">rRNA-binding</keyword>
<dbReference type="Gene3D" id="2.30.30.30">
    <property type="match status" value="1"/>
</dbReference>
<dbReference type="InterPro" id="IPR014726">
    <property type="entry name" value="Ribosomal_uL2_dom3"/>
</dbReference>
<evidence type="ECO:0000259" key="10">
    <source>
        <dbReference type="SMART" id="SM01383"/>
    </source>
</evidence>
<feature type="compositionally biased region" description="Polar residues" evidence="8">
    <location>
        <begin position="12"/>
        <end position="27"/>
    </location>
</feature>
<dbReference type="SMART" id="SM01383">
    <property type="entry name" value="Ribosomal_L2"/>
    <property type="match status" value="1"/>
</dbReference>
<evidence type="ECO:0000259" key="9">
    <source>
        <dbReference type="SMART" id="SM01382"/>
    </source>
</evidence>
<dbReference type="FunFam" id="2.40.50.140:FF:000003">
    <property type="entry name" value="50S ribosomal protein L2"/>
    <property type="match status" value="1"/>
</dbReference>
<feature type="compositionally biased region" description="Basic residues" evidence="8">
    <location>
        <begin position="45"/>
        <end position="59"/>
    </location>
</feature>
<keyword evidence="4 7" id="KW-0689">Ribosomal protein</keyword>
<dbReference type="Gene3D" id="2.40.50.140">
    <property type="entry name" value="Nucleic acid-binding proteins"/>
    <property type="match status" value="1"/>
</dbReference>
<dbReference type="GeneID" id="300553631"/>
<dbReference type="Proteomes" id="UP000030145">
    <property type="component" value="Unassembled WGS sequence"/>
</dbReference>
<evidence type="ECO:0000256" key="6">
    <source>
        <dbReference type="ARBA" id="ARBA00035242"/>
    </source>
</evidence>
<evidence type="ECO:0000256" key="4">
    <source>
        <dbReference type="ARBA" id="ARBA00022980"/>
    </source>
</evidence>
<sequence length="280" mass="31150">MAIRKYKPTTPGRRQSSVSEFNEITRSTPEKSLLRPLSKTGGRNVHGHITTRHKGGGHKRRYRVIDFRRSDKDGVLAKVAHIEYDPNRTANIALLHYFDGEKRYIIAPRGLTQGTVVESGPNADIKVGNNLPLRNIPAGTVIHAVELKPGGGAKMARSAGASIQLLGKEGKYAVLRMPSSEIRRVDIRCRATVGEVGNQDQINIRWGKAGRMRWKGVRPTVRGVVMNPVDHPHGGGEGRTSGGRHPVSPWGQKEGRTRKPNRPSDKMIVRRRRTNKNKKR</sequence>
<evidence type="ECO:0000256" key="7">
    <source>
        <dbReference type="HAMAP-Rule" id="MF_01320"/>
    </source>
</evidence>
<dbReference type="GO" id="GO:0016740">
    <property type="term" value="F:transferase activity"/>
    <property type="evidence" value="ECO:0007669"/>
    <property type="project" value="InterPro"/>
</dbReference>
<dbReference type="AlphaFoldDB" id="A0A0A2DI55"/>
<dbReference type="InterPro" id="IPR014722">
    <property type="entry name" value="Rib_uL2_dom2"/>
</dbReference>
<evidence type="ECO:0000256" key="1">
    <source>
        <dbReference type="ARBA" id="ARBA00005636"/>
    </source>
</evidence>
<feature type="compositionally biased region" description="Basic residues" evidence="8">
    <location>
        <begin position="269"/>
        <end position="280"/>
    </location>
</feature>
<accession>A0A0A2DI55</accession>
<protein>
    <recommendedName>
        <fullName evidence="6 7">Large ribosomal subunit protein uL2</fullName>
    </recommendedName>
</protein>
<dbReference type="GO" id="GO:0015934">
    <property type="term" value="C:large ribosomal subunit"/>
    <property type="evidence" value="ECO:0007669"/>
    <property type="project" value="InterPro"/>
</dbReference>
<dbReference type="FunFam" id="4.10.950.10:FF:000001">
    <property type="entry name" value="50S ribosomal protein L2"/>
    <property type="match status" value="1"/>
</dbReference>
<comment type="function">
    <text evidence="7">One of the primary rRNA binding proteins. Required for association of the 30S and 50S subunits to form the 70S ribosome, for tRNA binding and peptide bond formation. It has been suggested to have peptidyltransferase activity; this is somewhat controversial. Makes several contacts with the 16S rRNA in the 70S ribosome.</text>
</comment>
<dbReference type="FunFam" id="2.30.30.30:FF:000001">
    <property type="entry name" value="50S ribosomal protein L2"/>
    <property type="match status" value="1"/>
</dbReference>
<evidence type="ECO:0000256" key="8">
    <source>
        <dbReference type="SAM" id="MobiDB-lite"/>
    </source>
</evidence>
<dbReference type="InterPro" id="IPR022671">
    <property type="entry name" value="Ribosomal_uL2_CS"/>
</dbReference>
<dbReference type="SUPFAM" id="SSF50249">
    <property type="entry name" value="Nucleic acid-binding proteins"/>
    <property type="match status" value="1"/>
</dbReference>
<dbReference type="InterPro" id="IPR002171">
    <property type="entry name" value="Ribosomal_uL2"/>
</dbReference>
<comment type="subunit">
    <text evidence="7">Part of the 50S ribosomal subunit. Forms a bridge to the 30S subunit in the 70S ribosome.</text>
</comment>
<evidence type="ECO:0000256" key="3">
    <source>
        <dbReference type="ARBA" id="ARBA00022884"/>
    </source>
</evidence>
<keyword evidence="3 7" id="KW-0694">RNA-binding</keyword>
<organism evidence="11 12">
    <name type="scientific">Corynebacterium auriscanis</name>
    <dbReference type="NCBI Taxonomy" id="99807"/>
    <lineage>
        <taxon>Bacteria</taxon>
        <taxon>Bacillati</taxon>
        <taxon>Actinomycetota</taxon>
        <taxon>Actinomycetes</taxon>
        <taxon>Mycobacteriales</taxon>
        <taxon>Corynebacteriaceae</taxon>
        <taxon>Corynebacterium</taxon>
    </lineage>
</organism>
<dbReference type="InterPro" id="IPR008991">
    <property type="entry name" value="Translation_prot_SH3-like_sf"/>
</dbReference>
<dbReference type="GO" id="GO:0003735">
    <property type="term" value="F:structural constituent of ribosome"/>
    <property type="evidence" value="ECO:0007669"/>
    <property type="project" value="InterPro"/>
</dbReference>
<dbReference type="PIRSF" id="PIRSF002158">
    <property type="entry name" value="Ribosomal_L2"/>
    <property type="match status" value="1"/>
</dbReference>
<evidence type="ECO:0000256" key="2">
    <source>
        <dbReference type="ARBA" id="ARBA00022730"/>
    </source>
</evidence>
<dbReference type="RefSeq" id="WP_035113619.1">
    <property type="nucleotide sequence ID" value="NZ_CP047046.1"/>
</dbReference>
<keyword evidence="5 7" id="KW-0687">Ribonucleoprotein</keyword>
<dbReference type="SMART" id="SM01382">
    <property type="entry name" value="Ribosomal_L2_C"/>
    <property type="match status" value="1"/>
</dbReference>
<evidence type="ECO:0000313" key="12">
    <source>
        <dbReference type="Proteomes" id="UP000030145"/>
    </source>
</evidence>
<dbReference type="PANTHER" id="PTHR13691:SF5">
    <property type="entry name" value="LARGE RIBOSOMAL SUBUNIT PROTEIN UL2M"/>
    <property type="match status" value="1"/>
</dbReference>
<evidence type="ECO:0000256" key="5">
    <source>
        <dbReference type="ARBA" id="ARBA00023274"/>
    </source>
</evidence>
<dbReference type="InterPro" id="IPR022666">
    <property type="entry name" value="Ribosomal_uL2_RNA-bd_dom"/>
</dbReference>
<proteinExistence type="inferred from homology"/>
<dbReference type="GO" id="GO:0002181">
    <property type="term" value="P:cytoplasmic translation"/>
    <property type="evidence" value="ECO:0007669"/>
    <property type="project" value="TreeGrafter"/>
</dbReference>
<dbReference type="Pfam" id="PF03947">
    <property type="entry name" value="Ribosomal_L2_C"/>
    <property type="match status" value="1"/>
</dbReference>
<dbReference type="InterPro" id="IPR005880">
    <property type="entry name" value="Ribosomal_uL2_bac/org-type"/>
</dbReference>
<feature type="region of interest" description="Disordered" evidence="8">
    <location>
        <begin position="223"/>
        <end position="280"/>
    </location>
</feature>
<dbReference type="PROSITE" id="PS00467">
    <property type="entry name" value="RIBOSOMAL_L2"/>
    <property type="match status" value="1"/>
</dbReference>
<evidence type="ECO:0000313" key="11">
    <source>
        <dbReference type="EMBL" id="KGM18875.1"/>
    </source>
</evidence>
<dbReference type="InterPro" id="IPR012340">
    <property type="entry name" value="NA-bd_OB-fold"/>
</dbReference>
<dbReference type="HAMAP" id="MF_01320_B">
    <property type="entry name" value="Ribosomal_uL2_B"/>
    <property type="match status" value="1"/>
</dbReference>
<dbReference type="Gene3D" id="4.10.950.10">
    <property type="entry name" value="Ribosomal protein L2, domain 3"/>
    <property type="match status" value="1"/>
</dbReference>
<gene>
    <name evidence="7" type="primary">rplB</name>
    <name evidence="11" type="ORF">MA47_04470</name>
</gene>
<feature type="compositionally biased region" description="Basic and acidic residues" evidence="8">
    <location>
        <begin position="253"/>
        <end position="268"/>
    </location>
</feature>
<dbReference type="InterPro" id="IPR022669">
    <property type="entry name" value="Ribosomal_uL2_C"/>
</dbReference>
<dbReference type="PANTHER" id="PTHR13691">
    <property type="entry name" value="RIBOSOMAL PROTEIN L2"/>
    <property type="match status" value="1"/>
</dbReference>
<dbReference type="SUPFAM" id="SSF50104">
    <property type="entry name" value="Translation proteins SH3-like domain"/>
    <property type="match status" value="1"/>
</dbReference>
<feature type="domain" description="Large ribosomal subunit protein uL2 C-terminal" evidence="9">
    <location>
        <begin position="125"/>
        <end position="253"/>
    </location>
</feature>
<dbReference type="EMBL" id="JRVJ01000004">
    <property type="protein sequence ID" value="KGM18875.1"/>
    <property type="molecule type" value="Genomic_DNA"/>
</dbReference>
<feature type="region of interest" description="Disordered" evidence="8">
    <location>
        <begin position="1"/>
        <end position="59"/>
    </location>
</feature>
<reference evidence="11 12" key="1">
    <citation type="submission" date="2014-10" db="EMBL/GenBank/DDBJ databases">
        <title>Whole Genome sequence of Corynebacterium auriscanis strain CIP 106629.</title>
        <authorList>
            <person name="Hassan S.S."/>
            <person name="Jamal S.B."/>
            <person name="Tiwari S."/>
            <person name="Oliveira L.D.C."/>
            <person name="Souza F."/>
            <person name="Mariano D.C."/>
            <person name="Almeida S."/>
            <person name="Dorella F."/>
            <person name="Pereira F."/>
            <person name="Carvalho A."/>
            <person name="Leal C.A."/>
            <person name="Soares S.D.C."/>
            <person name="Figueiredo H.C."/>
            <person name="Silva A."/>
            <person name="Azevedo V.A."/>
        </authorList>
    </citation>
    <scope>NUCLEOTIDE SEQUENCE [LARGE SCALE GENOMIC DNA]</scope>
    <source>
        <strain evidence="11 12">CIP 106629</strain>
    </source>
</reference>
<dbReference type="NCBIfam" id="TIGR01171">
    <property type="entry name" value="rplB_bact"/>
    <property type="match status" value="1"/>
</dbReference>
<comment type="caution">
    <text evidence="11">The sequence shown here is derived from an EMBL/GenBank/DDBJ whole genome shotgun (WGS) entry which is preliminary data.</text>
</comment>
<comment type="similarity">
    <text evidence="1 7">Belongs to the universal ribosomal protein uL2 family.</text>
</comment>
<feature type="domain" description="Large ribosomal subunit protein uL2 RNA-binding" evidence="10">
    <location>
        <begin position="42"/>
        <end position="119"/>
    </location>
</feature>